<dbReference type="PROSITE" id="PS50110">
    <property type="entry name" value="RESPONSE_REGULATORY"/>
    <property type="match status" value="1"/>
</dbReference>
<accession>A0ABP9NFZ0</accession>
<reference evidence="6" key="1">
    <citation type="journal article" date="2019" name="Int. J. Syst. Evol. Microbiol.">
        <title>The Global Catalogue of Microorganisms (GCM) 10K type strain sequencing project: providing services to taxonomists for standard genome sequencing and annotation.</title>
        <authorList>
            <consortium name="The Broad Institute Genomics Platform"/>
            <consortium name="The Broad Institute Genome Sequencing Center for Infectious Disease"/>
            <person name="Wu L."/>
            <person name="Ma J."/>
        </authorList>
    </citation>
    <scope>NUCLEOTIDE SEQUENCE [LARGE SCALE GENOMIC DNA]</scope>
    <source>
        <strain evidence="6">JCM 18302</strain>
    </source>
</reference>
<dbReference type="InterPro" id="IPR001789">
    <property type="entry name" value="Sig_transdc_resp-reg_receiver"/>
</dbReference>
<feature type="region of interest" description="Disordered" evidence="3">
    <location>
        <begin position="154"/>
        <end position="221"/>
    </location>
</feature>
<keyword evidence="2" id="KW-0597">Phosphoprotein</keyword>
<dbReference type="InterPro" id="IPR039420">
    <property type="entry name" value="WalR-like"/>
</dbReference>
<organism evidence="5 6">
    <name type="scientific">Pseudonocardia adelaidensis</name>
    <dbReference type="NCBI Taxonomy" id="648754"/>
    <lineage>
        <taxon>Bacteria</taxon>
        <taxon>Bacillati</taxon>
        <taxon>Actinomycetota</taxon>
        <taxon>Actinomycetes</taxon>
        <taxon>Pseudonocardiales</taxon>
        <taxon>Pseudonocardiaceae</taxon>
        <taxon>Pseudonocardia</taxon>
    </lineage>
</organism>
<evidence type="ECO:0000256" key="2">
    <source>
        <dbReference type="PROSITE-ProRule" id="PRU00169"/>
    </source>
</evidence>
<evidence type="ECO:0000313" key="6">
    <source>
        <dbReference type="Proteomes" id="UP001500804"/>
    </source>
</evidence>
<proteinExistence type="predicted"/>
<comment type="caution">
    <text evidence="5">The sequence shown here is derived from an EMBL/GenBank/DDBJ whole genome shotgun (WGS) entry which is preliminary data.</text>
</comment>
<evidence type="ECO:0000256" key="1">
    <source>
        <dbReference type="ARBA" id="ARBA00023125"/>
    </source>
</evidence>
<feature type="domain" description="Response regulatory" evidence="4">
    <location>
        <begin position="7"/>
        <end position="123"/>
    </location>
</feature>
<keyword evidence="1" id="KW-0238">DNA-binding</keyword>
<dbReference type="Pfam" id="PF00072">
    <property type="entry name" value="Response_reg"/>
    <property type="match status" value="1"/>
</dbReference>
<dbReference type="SUPFAM" id="SSF52172">
    <property type="entry name" value="CheY-like"/>
    <property type="match status" value="1"/>
</dbReference>
<dbReference type="Proteomes" id="UP001500804">
    <property type="component" value="Unassembled WGS sequence"/>
</dbReference>
<evidence type="ECO:0000256" key="3">
    <source>
        <dbReference type="SAM" id="MobiDB-lite"/>
    </source>
</evidence>
<dbReference type="EMBL" id="BAABJO010000004">
    <property type="protein sequence ID" value="GAA5115595.1"/>
    <property type="molecule type" value="Genomic_DNA"/>
</dbReference>
<dbReference type="PANTHER" id="PTHR43214:SF42">
    <property type="entry name" value="TRANSCRIPTIONAL REGULATORY PROTEIN DESR"/>
    <property type="match status" value="1"/>
</dbReference>
<protein>
    <recommendedName>
        <fullName evidence="4">Response regulatory domain-containing protein</fullName>
    </recommendedName>
</protein>
<evidence type="ECO:0000259" key="4">
    <source>
        <dbReference type="PROSITE" id="PS50110"/>
    </source>
</evidence>
<feature type="modified residue" description="4-aspartylphosphate" evidence="2">
    <location>
        <position position="58"/>
    </location>
</feature>
<gene>
    <name evidence="5" type="ORF">GCM10023320_14670</name>
</gene>
<keyword evidence="6" id="KW-1185">Reference proteome</keyword>
<dbReference type="InterPro" id="IPR011006">
    <property type="entry name" value="CheY-like_superfamily"/>
</dbReference>
<dbReference type="PANTHER" id="PTHR43214">
    <property type="entry name" value="TWO-COMPONENT RESPONSE REGULATOR"/>
    <property type="match status" value="1"/>
</dbReference>
<evidence type="ECO:0000313" key="5">
    <source>
        <dbReference type="EMBL" id="GAA5115595.1"/>
    </source>
</evidence>
<name>A0ABP9NFZ0_9PSEU</name>
<dbReference type="SMART" id="SM00448">
    <property type="entry name" value="REC"/>
    <property type="match status" value="1"/>
</dbReference>
<dbReference type="Gene3D" id="3.40.50.2300">
    <property type="match status" value="1"/>
</dbReference>
<sequence>MTGERIRLVLADDESLTRGAVGALLGLEPDLVVVGEAAGGDEAIAVIGRQRPDVAVLDVEMPGRDGAEVAQWVAVHASGTRCIVLTRHARPGVLRRALAAGAAGFVTKSAPATVLADVIRRVHHGGRYVDPDLAMTALMAEDCPLTVRELEVLRSVGPGGDGRGHRPSGPPLARDRAQLPLVGDAEARSRQPHGGGPDRAGQRLALSAGHQRGPDWSDLLG</sequence>